<proteinExistence type="predicted"/>
<dbReference type="OrthoDB" id="2901184at2759"/>
<dbReference type="InterPro" id="IPR004695">
    <property type="entry name" value="SLAC1/Mae1/Ssu1/TehA"/>
</dbReference>
<evidence type="ECO:0000256" key="2">
    <source>
        <dbReference type="ARBA" id="ARBA00022692"/>
    </source>
</evidence>
<evidence type="ECO:0000313" key="7">
    <source>
        <dbReference type="EMBL" id="EXM21530.1"/>
    </source>
</evidence>
<name>X0MLU0_FUSOX</name>
<dbReference type="AlphaFoldDB" id="X0MLU0"/>
<reference evidence="7" key="1">
    <citation type="submission" date="2011-11" db="EMBL/GenBank/DDBJ databases">
        <title>The Genome Sequence of Fusarium oxysporum Cotton.</title>
        <authorList>
            <consortium name="The Broad Institute Genome Sequencing Platform"/>
            <person name="Ma L.-J."/>
            <person name="Gale L.R."/>
            <person name="Schwartz D.C."/>
            <person name="Zhou S."/>
            <person name="Corby-Kistler H."/>
            <person name="Young S.K."/>
            <person name="Zeng Q."/>
            <person name="Gargeya S."/>
            <person name="Fitzgerald M."/>
            <person name="Haas B."/>
            <person name="Abouelleil A."/>
            <person name="Alvarado L."/>
            <person name="Arachchi H.M."/>
            <person name="Berlin A."/>
            <person name="Brown A."/>
            <person name="Chapman S.B."/>
            <person name="Chen Z."/>
            <person name="Dunbar C."/>
            <person name="Freedman E."/>
            <person name="Gearin G."/>
            <person name="Goldberg J."/>
            <person name="Griggs A."/>
            <person name="Gujja S."/>
            <person name="Heiman D."/>
            <person name="Howarth C."/>
            <person name="Larson L."/>
            <person name="Lui A."/>
            <person name="MacDonald P.J.P."/>
            <person name="Montmayeur A."/>
            <person name="Murphy C."/>
            <person name="Neiman D."/>
            <person name="Pearson M."/>
            <person name="Priest M."/>
            <person name="Roberts A."/>
            <person name="Saif S."/>
            <person name="Shea T."/>
            <person name="Shenoy N."/>
            <person name="Sisk P."/>
            <person name="Stolte C."/>
            <person name="Sykes S."/>
            <person name="Wortman J."/>
            <person name="Nusbaum C."/>
            <person name="Birren B."/>
        </authorList>
    </citation>
    <scope>NUCLEOTIDE SEQUENCE [LARGE SCALE GENOMIC DNA]</scope>
    <source>
        <strain evidence="7">25433</strain>
    </source>
</reference>
<evidence type="ECO:0008006" key="8">
    <source>
        <dbReference type="Google" id="ProtNLM"/>
    </source>
</evidence>
<reference evidence="7" key="2">
    <citation type="submission" date="2012-05" db="EMBL/GenBank/DDBJ databases">
        <title>The Genome Annotation of Fusarium oxysporum Cotton.</title>
        <authorList>
            <consortium name="The Broad Institute Genomics Platform"/>
            <person name="Ma L.-J."/>
            <person name="Corby-Kistler H."/>
            <person name="Broz K."/>
            <person name="Gale L.R."/>
            <person name="Jonkers W."/>
            <person name="O'Donnell K."/>
            <person name="Ploetz R."/>
            <person name="Steinberg C."/>
            <person name="Schwartz D.C."/>
            <person name="VanEtten H."/>
            <person name="Zhou S."/>
            <person name="Young S.K."/>
            <person name="Zeng Q."/>
            <person name="Gargeya S."/>
            <person name="Fitzgerald M."/>
            <person name="Abouelleil A."/>
            <person name="Alvarado L."/>
            <person name="Chapman S.B."/>
            <person name="Gainer-Dewar J."/>
            <person name="Goldberg J."/>
            <person name="Griggs A."/>
            <person name="Gujja S."/>
            <person name="Hansen M."/>
            <person name="Howarth C."/>
            <person name="Imamovic A."/>
            <person name="Ireland A."/>
            <person name="Larimer J."/>
            <person name="McCowan C."/>
            <person name="Murphy C."/>
            <person name="Pearson M."/>
            <person name="Poon T.W."/>
            <person name="Priest M."/>
            <person name="Roberts A."/>
            <person name="Saif S."/>
            <person name="Shea T."/>
            <person name="Sykes S."/>
            <person name="Wortman J."/>
            <person name="Nusbaum C."/>
            <person name="Birren B."/>
        </authorList>
    </citation>
    <scope>NUCLEOTIDE SEQUENCE</scope>
    <source>
        <strain evidence="7">25433</strain>
    </source>
</reference>
<evidence type="ECO:0000256" key="5">
    <source>
        <dbReference type="SAM" id="MobiDB-lite"/>
    </source>
</evidence>
<dbReference type="GO" id="GO:0015140">
    <property type="term" value="F:malate transmembrane transporter activity"/>
    <property type="evidence" value="ECO:0007669"/>
    <property type="project" value="InterPro"/>
</dbReference>
<feature type="compositionally biased region" description="Basic and acidic residues" evidence="5">
    <location>
        <begin position="61"/>
        <end position="91"/>
    </location>
</feature>
<dbReference type="Pfam" id="PF03595">
    <property type="entry name" value="SLAC1"/>
    <property type="match status" value="1"/>
</dbReference>
<comment type="subcellular location">
    <subcellularLocation>
        <location evidence="1">Membrane</location>
        <topology evidence="1">Multi-pass membrane protein</topology>
    </subcellularLocation>
</comment>
<evidence type="ECO:0000256" key="3">
    <source>
        <dbReference type="ARBA" id="ARBA00022989"/>
    </source>
</evidence>
<protein>
    <recommendedName>
        <fullName evidence="8">Malic acid transport protein</fullName>
    </recommendedName>
</protein>
<gene>
    <name evidence="7" type="ORF">FOTG_10762</name>
</gene>
<feature type="transmembrane region" description="Helical" evidence="6">
    <location>
        <begin position="130"/>
        <end position="154"/>
    </location>
</feature>
<feature type="transmembrane region" description="Helical" evidence="6">
    <location>
        <begin position="351"/>
        <end position="378"/>
    </location>
</feature>
<dbReference type="EMBL" id="JH657946">
    <property type="protein sequence ID" value="EXM21530.1"/>
    <property type="molecule type" value="Genomic_DNA"/>
</dbReference>
<dbReference type="PANTHER" id="PTHR31162">
    <property type="entry name" value="MALIC ACID TRANSPORT PROTEIN-RELATED"/>
    <property type="match status" value="1"/>
</dbReference>
<feature type="region of interest" description="Disordered" evidence="5">
    <location>
        <begin position="1"/>
        <end position="22"/>
    </location>
</feature>
<feature type="transmembrane region" description="Helical" evidence="6">
    <location>
        <begin position="390"/>
        <end position="412"/>
    </location>
</feature>
<dbReference type="GO" id="GO:0016020">
    <property type="term" value="C:membrane"/>
    <property type="evidence" value="ECO:0007669"/>
    <property type="project" value="UniProtKB-SubCell"/>
</dbReference>
<feature type="transmembrane region" description="Helical" evidence="6">
    <location>
        <begin position="175"/>
        <end position="196"/>
    </location>
</feature>
<feature type="region of interest" description="Disordered" evidence="5">
    <location>
        <begin position="54"/>
        <end position="91"/>
    </location>
</feature>
<evidence type="ECO:0000256" key="6">
    <source>
        <dbReference type="SAM" id="Phobius"/>
    </source>
</evidence>
<dbReference type="Gene3D" id="1.50.10.150">
    <property type="entry name" value="Voltage-dependent anion channel"/>
    <property type="match status" value="1"/>
</dbReference>
<dbReference type="Proteomes" id="UP000030701">
    <property type="component" value="Unassembled WGS sequence"/>
</dbReference>
<evidence type="ECO:0000256" key="1">
    <source>
        <dbReference type="ARBA" id="ARBA00004141"/>
    </source>
</evidence>
<evidence type="ECO:0000256" key="4">
    <source>
        <dbReference type="ARBA" id="ARBA00023136"/>
    </source>
</evidence>
<feature type="transmembrane region" description="Helical" evidence="6">
    <location>
        <begin position="313"/>
        <end position="331"/>
    </location>
</feature>
<sequence length="459" mass="51239">MPTMDRRSGDNSAWTDSVMPIRRNPAEWQQSRPTSPILSHISVNTNHATHAYSKSITPAVEKGEDPFRDDASEDEKHHDDHGKVEMFDPNRPKMPLKQRMHHFTWAWFTFPMSTGGLSLLIFAQPHQFPGLLGIGMTVYIINIILFVAICSSMLMRFFFNPGDMAKSLTHEREGFFFPTFFLSIATLITSTQRYAIPDNDTTLAWAIQVAFWSYVVVTLLLAIGQYSYVFAAHNFGLQTMMPTWILPIFPIMLSGTIASVVAETQPEIAAIPIIVAGLTCQGLGLSVAVLMYAHMVGRLMSAGLPNREHRPGLFMNVGPPSFTALALIGMANGLPKSLDPDMDGFLIDVGIIRTMALISGIFLWALAAWWWGIAIVAVVQSPPVYFHLGWWAMVFPNTGWILATISIGNAMGNEPVKWMGTGMSIVLICTYFYVLFNHVRAVIKQDIMYTGRDEDFNDH</sequence>
<accession>X0MLU0</accession>
<organism evidence="7">
    <name type="scientific">Fusarium oxysporum f. sp. vasinfectum 25433</name>
    <dbReference type="NCBI Taxonomy" id="1089449"/>
    <lineage>
        <taxon>Eukaryota</taxon>
        <taxon>Fungi</taxon>
        <taxon>Dikarya</taxon>
        <taxon>Ascomycota</taxon>
        <taxon>Pezizomycotina</taxon>
        <taxon>Sordariomycetes</taxon>
        <taxon>Hypocreomycetidae</taxon>
        <taxon>Hypocreales</taxon>
        <taxon>Nectriaceae</taxon>
        <taxon>Fusarium</taxon>
        <taxon>Fusarium oxysporum species complex</taxon>
    </lineage>
</organism>
<dbReference type="InterPro" id="IPR030185">
    <property type="entry name" value="Mae1"/>
</dbReference>
<feature type="transmembrane region" description="Helical" evidence="6">
    <location>
        <begin position="103"/>
        <end position="124"/>
    </location>
</feature>
<feature type="transmembrane region" description="Helical" evidence="6">
    <location>
        <begin position="418"/>
        <end position="436"/>
    </location>
</feature>
<dbReference type="InterPro" id="IPR038665">
    <property type="entry name" value="Voltage-dep_anion_channel_sf"/>
</dbReference>
<keyword evidence="3 6" id="KW-1133">Transmembrane helix</keyword>
<feature type="transmembrane region" description="Helical" evidence="6">
    <location>
        <begin position="202"/>
        <end position="223"/>
    </location>
</feature>
<dbReference type="HOGENOM" id="CLU_030057_2_0_1"/>
<dbReference type="PANTHER" id="PTHR31162:SF0">
    <property type="entry name" value="MALIC ACID TRANSPORT PROTEIN"/>
    <property type="match status" value="1"/>
</dbReference>
<keyword evidence="4 6" id="KW-0472">Membrane</keyword>
<keyword evidence="2 6" id="KW-0812">Transmembrane</keyword>
<feature type="transmembrane region" description="Helical" evidence="6">
    <location>
        <begin position="244"/>
        <end position="262"/>
    </location>
</feature>
<dbReference type="CDD" id="cd09317">
    <property type="entry name" value="TDT_Mae1_like"/>
    <property type="match status" value="1"/>
</dbReference>
<feature type="transmembrane region" description="Helical" evidence="6">
    <location>
        <begin position="268"/>
        <end position="292"/>
    </location>
</feature>